<accession>A0A9D1V8X5</accession>
<feature type="transmembrane region" description="Helical" evidence="1">
    <location>
        <begin position="150"/>
        <end position="167"/>
    </location>
</feature>
<keyword evidence="1" id="KW-1133">Transmembrane helix</keyword>
<keyword evidence="1" id="KW-0812">Transmembrane</keyword>
<feature type="transmembrane region" description="Helical" evidence="1">
    <location>
        <begin position="197"/>
        <end position="215"/>
    </location>
</feature>
<keyword evidence="1" id="KW-0472">Membrane</keyword>
<sequence>MKQLRSFDDNTHLYGRIWGLIAALLILSYPFVCLVIFGASIDWGLFASGASIIILYCVVGAVETFTYTPMLGSGGTYLGFVTGNLSNLKVPCALNCMEQAGVEKGTEEAEIVSTISIAVSSIVTMLILVLGVVLISFLTPVFENETLAPAFDNVLPALFGGMAVVYISKNWKISVIPCVLMLLVFIISSYATGSGDLAGTLIGVMVPVGVIVTLVSSRIMYKKGWLGEIGTAQEQPQENGSGEETK</sequence>
<reference evidence="2" key="1">
    <citation type="journal article" date="2021" name="PeerJ">
        <title>Extensive microbial diversity within the chicken gut microbiome revealed by metagenomics and culture.</title>
        <authorList>
            <person name="Gilroy R."/>
            <person name="Ravi A."/>
            <person name="Getino M."/>
            <person name="Pursley I."/>
            <person name="Horton D.L."/>
            <person name="Alikhan N.F."/>
            <person name="Baker D."/>
            <person name="Gharbi K."/>
            <person name="Hall N."/>
            <person name="Watson M."/>
            <person name="Adriaenssens E.M."/>
            <person name="Foster-Nyarko E."/>
            <person name="Jarju S."/>
            <person name="Secka A."/>
            <person name="Antonio M."/>
            <person name="Oren A."/>
            <person name="Chaudhuri R.R."/>
            <person name="La Ragione R."/>
            <person name="Hildebrand F."/>
            <person name="Pallen M.J."/>
        </authorList>
    </citation>
    <scope>NUCLEOTIDE SEQUENCE</scope>
    <source>
        <strain evidence="2">811</strain>
    </source>
</reference>
<gene>
    <name evidence="2" type="ORF">H9741_07665</name>
</gene>
<name>A0A9D1V8X5_9FIRM</name>
<feature type="transmembrane region" description="Helical" evidence="1">
    <location>
        <begin position="114"/>
        <end position="138"/>
    </location>
</feature>
<dbReference type="EMBL" id="DXFX01000099">
    <property type="protein sequence ID" value="HIX08330.1"/>
    <property type="molecule type" value="Genomic_DNA"/>
</dbReference>
<feature type="transmembrane region" description="Helical" evidence="1">
    <location>
        <begin position="43"/>
        <end position="62"/>
    </location>
</feature>
<proteinExistence type="predicted"/>
<evidence type="ECO:0000256" key="1">
    <source>
        <dbReference type="SAM" id="Phobius"/>
    </source>
</evidence>
<dbReference type="AlphaFoldDB" id="A0A9D1V8X5"/>
<dbReference type="Proteomes" id="UP000824204">
    <property type="component" value="Unassembled WGS sequence"/>
</dbReference>
<organism evidence="2 3">
    <name type="scientific">Candidatus Borkfalkia faecipullorum</name>
    <dbReference type="NCBI Taxonomy" id="2838510"/>
    <lineage>
        <taxon>Bacteria</taxon>
        <taxon>Bacillati</taxon>
        <taxon>Bacillota</taxon>
        <taxon>Clostridia</taxon>
        <taxon>Christensenellales</taxon>
        <taxon>Christensenellaceae</taxon>
        <taxon>Candidatus Borkfalkia</taxon>
    </lineage>
</organism>
<reference evidence="2" key="2">
    <citation type="submission" date="2021-04" db="EMBL/GenBank/DDBJ databases">
        <authorList>
            <person name="Gilroy R."/>
        </authorList>
    </citation>
    <scope>NUCLEOTIDE SEQUENCE</scope>
    <source>
        <strain evidence="2">811</strain>
    </source>
</reference>
<feature type="transmembrane region" description="Helical" evidence="1">
    <location>
        <begin position="12"/>
        <end position="37"/>
    </location>
</feature>
<comment type="caution">
    <text evidence="2">The sequence shown here is derived from an EMBL/GenBank/DDBJ whole genome shotgun (WGS) entry which is preliminary data.</text>
</comment>
<evidence type="ECO:0000313" key="3">
    <source>
        <dbReference type="Proteomes" id="UP000824204"/>
    </source>
</evidence>
<feature type="transmembrane region" description="Helical" evidence="1">
    <location>
        <begin position="174"/>
        <end position="191"/>
    </location>
</feature>
<evidence type="ECO:0000313" key="2">
    <source>
        <dbReference type="EMBL" id="HIX08330.1"/>
    </source>
</evidence>
<protein>
    <submittedName>
        <fullName evidence="2">Uncharacterized protein</fullName>
    </submittedName>
</protein>